<accession>E9FSF5</accession>
<dbReference type="KEGG" id="dpx:DAPPUDRAFT_232816"/>
<evidence type="ECO:0000313" key="2">
    <source>
        <dbReference type="EMBL" id="EFX89840.1"/>
    </source>
</evidence>
<dbReference type="HOGENOM" id="CLU_2401865_0_0_1"/>
<gene>
    <name evidence="2" type="ORF">DAPPUDRAFT_232816</name>
</gene>
<evidence type="ECO:0000256" key="1">
    <source>
        <dbReference type="SAM" id="MobiDB-lite"/>
    </source>
</evidence>
<dbReference type="AlphaFoldDB" id="E9FSF5"/>
<dbReference type="EMBL" id="GL732524">
    <property type="protein sequence ID" value="EFX89840.1"/>
    <property type="molecule type" value="Genomic_DNA"/>
</dbReference>
<keyword evidence="3" id="KW-1185">Reference proteome</keyword>
<reference evidence="2 3" key="1">
    <citation type="journal article" date="2011" name="Science">
        <title>The ecoresponsive genome of Daphnia pulex.</title>
        <authorList>
            <person name="Colbourne J.K."/>
            <person name="Pfrender M.E."/>
            <person name="Gilbert D."/>
            <person name="Thomas W.K."/>
            <person name="Tucker A."/>
            <person name="Oakley T.H."/>
            <person name="Tokishita S."/>
            <person name="Aerts A."/>
            <person name="Arnold G.J."/>
            <person name="Basu M.K."/>
            <person name="Bauer D.J."/>
            <person name="Caceres C.E."/>
            <person name="Carmel L."/>
            <person name="Casola C."/>
            <person name="Choi J.H."/>
            <person name="Detter J.C."/>
            <person name="Dong Q."/>
            <person name="Dusheyko S."/>
            <person name="Eads B.D."/>
            <person name="Frohlich T."/>
            <person name="Geiler-Samerotte K.A."/>
            <person name="Gerlach D."/>
            <person name="Hatcher P."/>
            <person name="Jogdeo S."/>
            <person name="Krijgsveld J."/>
            <person name="Kriventseva E.V."/>
            <person name="Kultz D."/>
            <person name="Laforsch C."/>
            <person name="Lindquist E."/>
            <person name="Lopez J."/>
            <person name="Manak J.R."/>
            <person name="Muller J."/>
            <person name="Pangilinan J."/>
            <person name="Patwardhan R.P."/>
            <person name="Pitluck S."/>
            <person name="Pritham E.J."/>
            <person name="Rechtsteiner A."/>
            <person name="Rho M."/>
            <person name="Rogozin I.B."/>
            <person name="Sakarya O."/>
            <person name="Salamov A."/>
            <person name="Schaack S."/>
            <person name="Shapiro H."/>
            <person name="Shiga Y."/>
            <person name="Skalitzky C."/>
            <person name="Smith Z."/>
            <person name="Souvorov A."/>
            <person name="Sung W."/>
            <person name="Tang Z."/>
            <person name="Tsuchiya D."/>
            <person name="Tu H."/>
            <person name="Vos H."/>
            <person name="Wang M."/>
            <person name="Wolf Y.I."/>
            <person name="Yamagata H."/>
            <person name="Yamada T."/>
            <person name="Ye Y."/>
            <person name="Shaw J.R."/>
            <person name="Andrews J."/>
            <person name="Crease T.J."/>
            <person name="Tang H."/>
            <person name="Lucas S.M."/>
            <person name="Robertson H.M."/>
            <person name="Bork P."/>
            <person name="Koonin E.V."/>
            <person name="Zdobnov E.M."/>
            <person name="Grigoriev I.V."/>
            <person name="Lynch M."/>
            <person name="Boore J.L."/>
        </authorList>
    </citation>
    <scope>NUCLEOTIDE SEQUENCE [LARGE SCALE GENOMIC DNA]</scope>
</reference>
<feature type="compositionally biased region" description="Polar residues" evidence="1">
    <location>
        <begin position="84"/>
        <end position="93"/>
    </location>
</feature>
<dbReference type="InParanoid" id="E9FSF5"/>
<evidence type="ECO:0000313" key="3">
    <source>
        <dbReference type="Proteomes" id="UP000000305"/>
    </source>
</evidence>
<organism evidence="2 3">
    <name type="scientific">Daphnia pulex</name>
    <name type="common">Water flea</name>
    <dbReference type="NCBI Taxonomy" id="6669"/>
    <lineage>
        <taxon>Eukaryota</taxon>
        <taxon>Metazoa</taxon>
        <taxon>Ecdysozoa</taxon>
        <taxon>Arthropoda</taxon>
        <taxon>Crustacea</taxon>
        <taxon>Branchiopoda</taxon>
        <taxon>Diplostraca</taxon>
        <taxon>Cladocera</taxon>
        <taxon>Anomopoda</taxon>
        <taxon>Daphniidae</taxon>
        <taxon>Daphnia</taxon>
    </lineage>
</organism>
<dbReference type="Proteomes" id="UP000000305">
    <property type="component" value="Unassembled WGS sequence"/>
</dbReference>
<name>E9FSF5_DAPPU</name>
<feature type="region of interest" description="Disordered" evidence="1">
    <location>
        <begin position="56"/>
        <end position="93"/>
    </location>
</feature>
<sequence>MQDDRDSKQLYYYYYWLEMRFLDLAPGPMAAVGSKSRNKRHPFIHFDPASLDSTWSQGRFSSGRRQTDGHQGSGLDWTGHIRTSENPQQSSSI</sequence>
<protein>
    <submittedName>
        <fullName evidence="2">Uncharacterized protein</fullName>
    </submittedName>
</protein>
<proteinExistence type="predicted"/>